<dbReference type="Proteomes" id="UP000016933">
    <property type="component" value="Unassembled WGS sequence"/>
</dbReference>
<dbReference type="HOGENOM" id="CLU_016461_1_0_1"/>
<dbReference type="SUPFAM" id="SSF88723">
    <property type="entry name" value="PIN domain-like"/>
    <property type="match status" value="1"/>
</dbReference>
<proteinExistence type="inferred from homology"/>
<dbReference type="OrthoDB" id="5297549at2759"/>
<gene>
    <name evidence="4" type="ORF">DOTSEDRAFT_81552</name>
</gene>
<feature type="domain" description="Asteroid" evidence="3">
    <location>
        <begin position="133"/>
        <end position="383"/>
    </location>
</feature>
<dbReference type="OMA" id="GEADDWC"/>
<protein>
    <recommendedName>
        <fullName evidence="3">Asteroid domain-containing protein</fullName>
    </recommendedName>
</protein>
<dbReference type="InterPro" id="IPR029060">
    <property type="entry name" value="PIN-like_dom_sf"/>
</dbReference>
<keyword evidence="5" id="KW-1185">Reference proteome</keyword>
<reference evidence="4 5" key="2">
    <citation type="journal article" date="2012" name="PLoS Pathog.">
        <title>Diverse lifestyles and strategies of plant pathogenesis encoded in the genomes of eighteen Dothideomycetes fungi.</title>
        <authorList>
            <person name="Ohm R.A."/>
            <person name="Feau N."/>
            <person name="Henrissat B."/>
            <person name="Schoch C.L."/>
            <person name="Horwitz B.A."/>
            <person name="Barry K.W."/>
            <person name="Condon B.J."/>
            <person name="Copeland A.C."/>
            <person name="Dhillon B."/>
            <person name="Glaser F."/>
            <person name="Hesse C.N."/>
            <person name="Kosti I."/>
            <person name="LaButti K."/>
            <person name="Lindquist E.A."/>
            <person name="Lucas S."/>
            <person name="Salamov A.A."/>
            <person name="Bradshaw R.E."/>
            <person name="Ciuffetti L."/>
            <person name="Hamelin R.C."/>
            <person name="Kema G.H.J."/>
            <person name="Lawrence C."/>
            <person name="Scott J.A."/>
            <person name="Spatafora J.W."/>
            <person name="Turgeon B.G."/>
            <person name="de Wit P.J.G.M."/>
            <person name="Zhong S."/>
            <person name="Goodwin S.B."/>
            <person name="Grigoriev I.V."/>
        </authorList>
    </citation>
    <scope>NUCLEOTIDE SEQUENCE [LARGE SCALE GENOMIC DNA]</scope>
    <source>
        <strain evidence="5">NZE10 / CBS 128990</strain>
    </source>
</reference>
<dbReference type="Pfam" id="PF12813">
    <property type="entry name" value="XPG_I_2"/>
    <property type="match status" value="1"/>
</dbReference>
<dbReference type="eggNOG" id="ENOG502S2DC">
    <property type="taxonomic scope" value="Eukaryota"/>
</dbReference>
<reference evidence="5" key="1">
    <citation type="journal article" date="2012" name="PLoS Genet.">
        <title>The genomes of the fungal plant pathogens Cladosporium fulvum and Dothistroma septosporum reveal adaptation to different hosts and lifestyles but also signatures of common ancestry.</title>
        <authorList>
            <person name="de Wit P.J.G.M."/>
            <person name="van der Burgt A."/>
            <person name="Oekmen B."/>
            <person name="Stergiopoulos I."/>
            <person name="Abd-Elsalam K.A."/>
            <person name="Aerts A.L."/>
            <person name="Bahkali A.H."/>
            <person name="Beenen H.G."/>
            <person name="Chettri P."/>
            <person name="Cox M.P."/>
            <person name="Datema E."/>
            <person name="de Vries R.P."/>
            <person name="Dhillon B."/>
            <person name="Ganley A.R."/>
            <person name="Griffiths S.A."/>
            <person name="Guo Y."/>
            <person name="Hamelin R.C."/>
            <person name="Henrissat B."/>
            <person name="Kabir M.S."/>
            <person name="Jashni M.K."/>
            <person name="Kema G."/>
            <person name="Klaubauf S."/>
            <person name="Lapidus A."/>
            <person name="Levasseur A."/>
            <person name="Lindquist E."/>
            <person name="Mehrabi R."/>
            <person name="Ohm R.A."/>
            <person name="Owen T.J."/>
            <person name="Salamov A."/>
            <person name="Schwelm A."/>
            <person name="Schijlen E."/>
            <person name="Sun H."/>
            <person name="van den Burg H.A."/>
            <person name="van Ham R.C.H.J."/>
            <person name="Zhang S."/>
            <person name="Goodwin S.B."/>
            <person name="Grigoriev I.V."/>
            <person name="Collemare J."/>
            <person name="Bradshaw R.E."/>
        </authorList>
    </citation>
    <scope>NUCLEOTIDE SEQUENCE [LARGE SCALE GENOMIC DNA]</scope>
    <source>
        <strain evidence="5">NZE10 / CBS 128990</strain>
    </source>
</reference>
<evidence type="ECO:0000256" key="1">
    <source>
        <dbReference type="ARBA" id="ARBA00007398"/>
    </source>
</evidence>
<comment type="similarity">
    <text evidence="1">Belongs to the asteroid family.</text>
</comment>
<organism evidence="4 5">
    <name type="scientific">Dothistroma septosporum (strain NZE10 / CBS 128990)</name>
    <name type="common">Red band needle blight fungus</name>
    <name type="synonym">Mycosphaerella pini</name>
    <dbReference type="NCBI Taxonomy" id="675120"/>
    <lineage>
        <taxon>Eukaryota</taxon>
        <taxon>Fungi</taxon>
        <taxon>Dikarya</taxon>
        <taxon>Ascomycota</taxon>
        <taxon>Pezizomycotina</taxon>
        <taxon>Dothideomycetes</taxon>
        <taxon>Dothideomycetidae</taxon>
        <taxon>Mycosphaerellales</taxon>
        <taxon>Mycosphaerellaceae</taxon>
        <taxon>Dothistroma</taxon>
    </lineage>
</organism>
<dbReference type="PANTHER" id="PTHR15665:SF1">
    <property type="entry name" value="PROTEIN ASTEROID HOMOLOG 1"/>
    <property type="match status" value="1"/>
</dbReference>
<dbReference type="EMBL" id="KB446542">
    <property type="protein sequence ID" value="EME41138.1"/>
    <property type="molecule type" value="Genomic_DNA"/>
</dbReference>
<dbReference type="Gene3D" id="3.40.50.1010">
    <property type="entry name" value="5'-nuclease"/>
    <property type="match status" value="1"/>
</dbReference>
<dbReference type="InterPro" id="IPR039436">
    <property type="entry name" value="Asteroid_dom"/>
</dbReference>
<evidence type="ECO:0000313" key="5">
    <source>
        <dbReference type="Proteomes" id="UP000016933"/>
    </source>
</evidence>
<evidence type="ECO:0000313" key="4">
    <source>
        <dbReference type="EMBL" id="EME41138.1"/>
    </source>
</evidence>
<evidence type="ECO:0000256" key="2">
    <source>
        <dbReference type="SAM" id="MobiDB-lite"/>
    </source>
</evidence>
<name>N1PET7_DOTSN</name>
<feature type="region of interest" description="Disordered" evidence="2">
    <location>
        <begin position="541"/>
        <end position="582"/>
    </location>
</feature>
<dbReference type="InterPro" id="IPR026832">
    <property type="entry name" value="Asteroid"/>
</dbReference>
<dbReference type="PANTHER" id="PTHR15665">
    <property type="entry name" value="ASTEROID PROTEIN"/>
    <property type="match status" value="1"/>
</dbReference>
<accession>N1PET7</accession>
<evidence type="ECO:0000259" key="3">
    <source>
        <dbReference type="Pfam" id="PF12813"/>
    </source>
</evidence>
<dbReference type="STRING" id="675120.N1PET7"/>
<dbReference type="AlphaFoldDB" id="N1PET7"/>
<sequence>MGIQRFGARLRGHAVKSVLGSIEKPAQKSLAIIDGPGLAHHIYYKLCHNHIATTGTITYVDCANAVARWLDDLRSIGFMIEAVIFDGALPQAKKDIRIGRLQSYVTRLQTYKQHIGSGIPRLSGEARQNLPPPAFLVFAVVEELRRSVDYARSTFVVQGEADPYCVAAAQSVSSEDLDSVVIFSDDSDLLVYELGEHVSVVPFRDLSESDAGSGVVWTCQQYWPAQIARRASPPLSDLTKPAYYMAQEPHLTLDHAYRKTAESDPTKQDDFAAFLAAFQTAEETEIWSNIKKDANFRATLAARDSRVSELIYDAELTVNGKQEGALRMYLPFQLDDPARKSAWAVGGGIRNLAYSLLLHSLGSDFSIQEYRRGGARISSNMIEVLTLEDTNAQLQDLLSRIEVTMAQAADIQLDALHKWRYLIMQQTLLDIAADGYALPTTDEVMQVVTNKEPRKWHLIHLSAQYQAVYYSLRMINQILTYLKHGGAYRSTTNEQSVVKLAAQLQGLPGIAAFFADSRFSSQLDEQKAWHGPLSNVLMALGGEDDHEDQGPKKRRKKLKKSPQGSKTIDKLAKNPFAMLAED</sequence>